<reference evidence="3" key="2">
    <citation type="journal article" name="Front. Microbiol.">
        <title>Degradative Capacity of Two Strains of Rhodonia placenta: From Phenotype to Genotype.</title>
        <authorList>
            <person name="Kolle M."/>
            <person name="Horta M.A.C."/>
            <person name="Nowrousian M."/>
            <person name="Ohm R.A."/>
            <person name="Benz J.P."/>
            <person name="Pilgard A."/>
        </authorList>
    </citation>
    <scope>NUCLEOTIDE SEQUENCE</scope>
    <source>
        <strain evidence="3">FPRL280</strain>
    </source>
</reference>
<evidence type="ECO:0000256" key="1">
    <source>
        <dbReference type="SAM" id="MobiDB-lite"/>
    </source>
</evidence>
<dbReference type="AlphaFoldDB" id="A0A8H7P5J9"/>
<dbReference type="InterPro" id="IPR036865">
    <property type="entry name" value="CRAL-TRIO_dom_sf"/>
</dbReference>
<name>A0A8H7P5J9_9APHY</name>
<protein>
    <recommendedName>
        <fullName evidence="2">CRAL-TRIO domain-containing protein</fullName>
    </recommendedName>
</protein>
<comment type="caution">
    <text evidence="3">The sequence shown here is derived from an EMBL/GenBank/DDBJ whole genome shotgun (WGS) entry which is preliminary data.</text>
</comment>
<dbReference type="Pfam" id="PF03765">
    <property type="entry name" value="CRAL_TRIO_N"/>
    <property type="match status" value="1"/>
</dbReference>
<accession>A0A8H7P5J9</accession>
<dbReference type="PROSITE" id="PS50191">
    <property type="entry name" value="CRAL_TRIO"/>
    <property type="match status" value="1"/>
</dbReference>
<organism evidence="3 4">
    <name type="scientific">Rhodonia placenta</name>
    <dbReference type="NCBI Taxonomy" id="104341"/>
    <lineage>
        <taxon>Eukaryota</taxon>
        <taxon>Fungi</taxon>
        <taxon>Dikarya</taxon>
        <taxon>Basidiomycota</taxon>
        <taxon>Agaricomycotina</taxon>
        <taxon>Agaricomycetes</taxon>
        <taxon>Polyporales</taxon>
        <taxon>Adustoporiaceae</taxon>
        <taxon>Rhodonia</taxon>
    </lineage>
</organism>
<dbReference type="SMART" id="SM00516">
    <property type="entry name" value="SEC14"/>
    <property type="match status" value="1"/>
</dbReference>
<dbReference type="InterPro" id="IPR001251">
    <property type="entry name" value="CRAL-TRIO_dom"/>
</dbReference>
<dbReference type="PANTHER" id="PTHR45657">
    <property type="entry name" value="CRAL-TRIO DOMAIN-CONTAINING PROTEIN YKL091C-RELATED"/>
    <property type="match status" value="1"/>
</dbReference>
<feature type="compositionally biased region" description="Basic and acidic residues" evidence="1">
    <location>
        <begin position="497"/>
        <end position="518"/>
    </location>
</feature>
<dbReference type="InterPro" id="IPR036273">
    <property type="entry name" value="CRAL/TRIO_N_dom_sf"/>
</dbReference>
<dbReference type="InterPro" id="IPR011074">
    <property type="entry name" value="CRAL/TRIO_N_dom"/>
</dbReference>
<gene>
    <name evidence="3" type="ORF">IEO21_03803</name>
</gene>
<evidence type="ECO:0000313" key="3">
    <source>
        <dbReference type="EMBL" id="KAF9816929.1"/>
    </source>
</evidence>
<reference evidence="3" key="1">
    <citation type="submission" date="2020-11" db="EMBL/GenBank/DDBJ databases">
        <authorList>
            <person name="Koelle M."/>
            <person name="Horta M.A.C."/>
            <person name="Nowrousian M."/>
            <person name="Ohm R.A."/>
            <person name="Benz P."/>
            <person name="Pilgard A."/>
        </authorList>
    </citation>
    <scope>NUCLEOTIDE SEQUENCE</scope>
    <source>
        <strain evidence="3">FPRL280</strain>
    </source>
</reference>
<dbReference type="PANTHER" id="PTHR45657:SF1">
    <property type="entry name" value="CRAL-TRIO DOMAIN-CONTAINING PROTEIN YKL091C-RELATED"/>
    <property type="match status" value="1"/>
</dbReference>
<dbReference type="SUPFAM" id="SSF46938">
    <property type="entry name" value="CRAL/TRIO N-terminal domain"/>
    <property type="match status" value="1"/>
</dbReference>
<dbReference type="SMART" id="SM01100">
    <property type="entry name" value="CRAL_TRIO_N"/>
    <property type="match status" value="1"/>
</dbReference>
<dbReference type="InterPro" id="IPR051026">
    <property type="entry name" value="PI/PC_transfer"/>
</dbReference>
<feature type="compositionally biased region" description="Basic and acidic residues" evidence="1">
    <location>
        <begin position="343"/>
        <end position="356"/>
    </location>
</feature>
<feature type="compositionally biased region" description="Low complexity" evidence="1">
    <location>
        <begin position="426"/>
        <end position="447"/>
    </location>
</feature>
<feature type="compositionally biased region" description="Low complexity" evidence="1">
    <location>
        <begin position="391"/>
        <end position="404"/>
    </location>
</feature>
<proteinExistence type="predicted"/>
<dbReference type="SUPFAM" id="SSF52087">
    <property type="entry name" value="CRAL/TRIO domain"/>
    <property type="match status" value="1"/>
</dbReference>
<dbReference type="Pfam" id="PF00650">
    <property type="entry name" value="CRAL_TRIO"/>
    <property type="match status" value="1"/>
</dbReference>
<feature type="compositionally biased region" description="Polar residues" evidence="1">
    <location>
        <begin position="453"/>
        <end position="465"/>
    </location>
</feature>
<feature type="domain" description="CRAL-TRIO" evidence="2">
    <location>
        <begin position="87"/>
        <end position="260"/>
    </location>
</feature>
<feature type="region of interest" description="Disordered" evidence="1">
    <location>
        <begin position="294"/>
        <end position="557"/>
    </location>
</feature>
<evidence type="ECO:0000259" key="2">
    <source>
        <dbReference type="PROSITE" id="PS50191"/>
    </source>
</evidence>
<sequence>MSPPSLKDKPDGILKQFREQLQLQDLIHEGDTIGTDDAILLRFLRARQFDLKAATTMWANCQHWRKTVEGVGIDELYRNLDPYDYPEREKVFQCWPLWFHKTDKKGRPLNIHHFGGINMPELYKHITPERFWRTIVVNAESLTREVLPASARAANRQIDGTFVIVDLKGFGLSQFWQMKNLARDSFQISQDYFPETMAQLAIINAPSSFTTIWGFIKPWLAKETLSKIAILGTDYKDVLLEQIDAENLPESLGGTCTCAEVGGCRLSNAGPWMENRKERRERWLRGERKRIGLGMEGEDEVDGVRHSHGKAEETDGQTQPEAAQKAGDAQERPDAGDASTSQKAEKPETPEEEGARASEQIEEAGQWEEAQPTTVEAGQASEVPPQPHPQPIEAAMPPVAAAGADTYGKATEVVDAQGGAEKAGVSPESSAESTSGPPTPSTESESSFVDARSQFSTHSQTSQDSKAGGSAFRRLKAKLPKVASFGKKLSLPLSRDTSPEKIKEKSRESTSAPSRDENPQEILPQSRPGSHERHSVDKVYQNHPDARQPEMGDFLEQ</sequence>
<dbReference type="EMBL" id="JADOXO010000050">
    <property type="protein sequence ID" value="KAF9816929.1"/>
    <property type="molecule type" value="Genomic_DNA"/>
</dbReference>
<dbReference type="Gene3D" id="3.40.525.10">
    <property type="entry name" value="CRAL-TRIO lipid binding domain"/>
    <property type="match status" value="1"/>
</dbReference>
<feature type="compositionally biased region" description="Basic and acidic residues" evidence="1">
    <location>
        <begin position="302"/>
        <end position="313"/>
    </location>
</feature>
<dbReference type="Proteomes" id="UP000639403">
    <property type="component" value="Unassembled WGS sequence"/>
</dbReference>
<dbReference type="CDD" id="cd00170">
    <property type="entry name" value="SEC14"/>
    <property type="match status" value="1"/>
</dbReference>
<dbReference type="Gene3D" id="1.10.8.20">
    <property type="entry name" value="N-terminal domain of phosphatidylinositol transfer protein sec14p"/>
    <property type="match status" value="1"/>
</dbReference>
<evidence type="ECO:0000313" key="4">
    <source>
        <dbReference type="Proteomes" id="UP000639403"/>
    </source>
</evidence>